<evidence type="ECO:0000259" key="1">
    <source>
        <dbReference type="SMART" id="SM00860"/>
    </source>
</evidence>
<dbReference type="Pfam" id="PF09346">
    <property type="entry name" value="SMI1_KNR4"/>
    <property type="match status" value="1"/>
</dbReference>
<name>A0A098LA86_9BACT</name>
<dbReference type="Proteomes" id="UP000030185">
    <property type="component" value="Unassembled WGS sequence"/>
</dbReference>
<dbReference type="SMART" id="SM00860">
    <property type="entry name" value="SMI1_KNR4"/>
    <property type="match status" value="1"/>
</dbReference>
<dbReference type="RefSeq" id="WP_052429907.1">
    <property type="nucleotide sequence ID" value="NZ_BBLT01000001.1"/>
</dbReference>
<sequence length="366" mass="42449">MKKEKLLNKYHEEVGKEDFLIDAAPYFQGYLAFILPDEEEDVFFSSITTIGLSNLFNEKKYIPTEIILEIDETFSEETVEGFSKQLLEFYNKELSKKDGFKLNTIIPHSIDLIRSTPYFFVSQYLGLSTEWGFESDPTVQMLQLIPLTEGEAKELENIEDKTKSIIINETYKILRNPYRTSLPLVATTIKNLWSKISKWYSKNSETLKSRLMSGASEKEMEEFRNSYPVEIPKDYYYSLLQHNGKMSFYNGYEYLKANLAVDLWKEMKSNKEQGAFNKLPEYSGNKIKQTWWNQSWIPFAVDSGGNLFCIDLDPAEGGSRGQVILWERAEGPLESGAASFTEWLYLYLRGLYNGIYKLDDEGFLET</sequence>
<accession>A0A098LA86</accession>
<dbReference type="STRING" id="153721.MYP_545"/>
<protein>
    <submittedName>
        <fullName evidence="2">Beta-1 3-glucan synthesis protein</fullName>
    </submittedName>
</protein>
<dbReference type="OrthoDB" id="6989522at2"/>
<keyword evidence="3" id="KW-1185">Reference proteome</keyword>
<dbReference type="InterPro" id="IPR051873">
    <property type="entry name" value="KNR4/SMI1_regulator"/>
</dbReference>
<feature type="domain" description="Knr4/Smi1-like" evidence="1">
    <location>
        <begin position="214"/>
        <end position="346"/>
    </location>
</feature>
<dbReference type="PANTHER" id="PTHR47432">
    <property type="entry name" value="CELL WALL ASSEMBLY REGULATOR SMI1"/>
    <property type="match status" value="1"/>
</dbReference>
<dbReference type="InterPro" id="IPR037883">
    <property type="entry name" value="Knr4/Smi1-like_sf"/>
</dbReference>
<organism evidence="2 3">
    <name type="scientific">Sporocytophaga myxococcoides</name>
    <dbReference type="NCBI Taxonomy" id="153721"/>
    <lineage>
        <taxon>Bacteria</taxon>
        <taxon>Pseudomonadati</taxon>
        <taxon>Bacteroidota</taxon>
        <taxon>Cytophagia</taxon>
        <taxon>Cytophagales</taxon>
        <taxon>Cytophagaceae</taxon>
        <taxon>Sporocytophaga</taxon>
    </lineage>
</organism>
<comment type="caution">
    <text evidence="2">The sequence shown here is derived from an EMBL/GenBank/DDBJ whole genome shotgun (WGS) entry which is preliminary data.</text>
</comment>
<dbReference type="PANTHER" id="PTHR47432:SF1">
    <property type="entry name" value="CELL WALL ASSEMBLY REGULATOR SMI1"/>
    <property type="match status" value="1"/>
</dbReference>
<dbReference type="eggNOG" id="COG4282">
    <property type="taxonomic scope" value="Bacteria"/>
</dbReference>
<gene>
    <name evidence="2" type="ORF">MYP_545</name>
</gene>
<evidence type="ECO:0000313" key="2">
    <source>
        <dbReference type="EMBL" id="GAL83319.1"/>
    </source>
</evidence>
<dbReference type="Gene3D" id="3.40.1580.10">
    <property type="entry name" value="SMI1/KNR4-like"/>
    <property type="match status" value="1"/>
</dbReference>
<reference evidence="2 3" key="1">
    <citation type="submission" date="2014-09" db="EMBL/GenBank/DDBJ databases">
        <title>Sporocytophaga myxococcoides PG-01 genome sequencing.</title>
        <authorList>
            <person name="Liu L."/>
            <person name="Gao P.J."/>
            <person name="Chen G.J."/>
            <person name="Wang L.S."/>
        </authorList>
    </citation>
    <scope>NUCLEOTIDE SEQUENCE [LARGE SCALE GENOMIC DNA]</scope>
    <source>
        <strain evidence="2 3">PG-01</strain>
    </source>
</reference>
<dbReference type="SUPFAM" id="SSF160631">
    <property type="entry name" value="SMI1/KNR4-like"/>
    <property type="match status" value="1"/>
</dbReference>
<dbReference type="EMBL" id="BBLT01000001">
    <property type="protein sequence ID" value="GAL83319.1"/>
    <property type="molecule type" value="Genomic_DNA"/>
</dbReference>
<dbReference type="AlphaFoldDB" id="A0A098LA86"/>
<dbReference type="InterPro" id="IPR018958">
    <property type="entry name" value="Knr4/Smi1-like_dom"/>
</dbReference>
<proteinExistence type="predicted"/>
<evidence type="ECO:0000313" key="3">
    <source>
        <dbReference type="Proteomes" id="UP000030185"/>
    </source>
</evidence>